<sequence>MRKQLDLFGKNGDTSAEAAGGAWRFPLIAKPRRGTGSQDIRIISTAEELAEFRQSHNATPDQEVQWVIEPYHQGPLYSAECYTDGKSFYFFGITNRIMSQPPEFVEVVKTFPHAHGTPWEDSAREWTHSVLEALGYNAGFAHVEFIQTREGFELVELNARMAGALITPAVAACTNYDPYAMVIDEALGADVEVPGHRQVRGGHSHVSLYAHRLGKLKRVEGAEGLNAFPGQPTWHPAKTLGSQIEQLGTYRARIGNVSAVAPTPELAQDRAIAAAQSLSVVIE</sequence>
<dbReference type="InterPro" id="IPR011761">
    <property type="entry name" value="ATP-grasp"/>
</dbReference>
<name>A0A7T0KFY1_9CORY</name>
<dbReference type="InterPro" id="IPR052032">
    <property type="entry name" value="ATP-dep_AA_Ligase"/>
</dbReference>
<accession>A0A7T0KFY1</accession>
<dbReference type="PANTHER" id="PTHR43585">
    <property type="entry name" value="FUMIPYRROLE BIOSYNTHESIS PROTEIN C"/>
    <property type="match status" value="1"/>
</dbReference>
<dbReference type="Pfam" id="PF13535">
    <property type="entry name" value="ATP-grasp_4"/>
    <property type="match status" value="1"/>
</dbReference>
<evidence type="ECO:0000256" key="4">
    <source>
        <dbReference type="PROSITE-ProRule" id="PRU00409"/>
    </source>
</evidence>
<keyword evidence="3 4" id="KW-0067">ATP-binding</keyword>
<evidence type="ECO:0000259" key="5">
    <source>
        <dbReference type="PROSITE" id="PS50975"/>
    </source>
</evidence>
<dbReference type="InterPro" id="IPR040570">
    <property type="entry name" value="LAL_C2"/>
</dbReference>
<proteinExistence type="predicted"/>
<dbReference type="EMBL" id="CP064954">
    <property type="protein sequence ID" value="QPK79279.1"/>
    <property type="molecule type" value="Genomic_DNA"/>
</dbReference>
<protein>
    <submittedName>
        <fullName evidence="6">ATP-grasp domain-containing protein</fullName>
    </submittedName>
</protein>
<dbReference type="GO" id="GO:0005524">
    <property type="term" value="F:ATP binding"/>
    <property type="evidence" value="ECO:0007669"/>
    <property type="project" value="UniProtKB-UniRule"/>
</dbReference>
<evidence type="ECO:0000313" key="6">
    <source>
        <dbReference type="EMBL" id="QPK79279.1"/>
    </source>
</evidence>
<evidence type="ECO:0000256" key="1">
    <source>
        <dbReference type="ARBA" id="ARBA00022598"/>
    </source>
</evidence>
<dbReference type="Pfam" id="PF18603">
    <property type="entry name" value="LAL_C2"/>
    <property type="match status" value="1"/>
</dbReference>
<dbReference type="Proteomes" id="UP000594681">
    <property type="component" value="Chromosome"/>
</dbReference>
<dbReference type="PROSITE" id="PS50975">
    <property type="entry name" value="ATP_GRASP"/>
    <property type="match status" value="1"/>
</dbReference>
<keyword evidence="1" id="KW-0436">Ligase</keyword>
<keyword evidence="7" id="KW-1185">Reference proteome</keyword>
<dbReference type="Gene3D" id="3.30.470.20">
    <property type="entry name" value="ATP-grasp fold, B domain"/>
    <property type="match status" value="1"/>
</dbReference>
<dbReference type="GO" id="GO:0046872">
    <property type="term" value="F:metal ion binding"/>
    <property type="evidence" value="ECO:0007669"/>
    <property type="project" value="InterPro"/>
</dbReference>
<dbReference type="KEGG" id="cliz:G7Y31_00670"/>
<gene>
    <name evidence="6" type="ORF">G7Y31_00670</name>
</gene>
<organism evidence="6 7">
    <name type="scientific">Corynebacterium lizhenjunii</name>
    <dbReference type="NCBI Taxonomy" id="2709394"/>
    <lineage>
        <taxon>Bacteria</taxon>
        <taxon>Bacillati</taxon>
        <taxon>Actinomycetota</taxon>
        <taxon>Actinomycetes</taxon>
        <taxon>Mycobacteriales</taxon>
        <taxon>Corynebacteriaceae</taxon>
        <taxon>Corynebacterium</taxon>
    </lineage>
</organism>
<evidence type="ECO:0000256" key="2">
    <source>
        <dbReference type="ARBA" id="ARBA00022741"/>
    </source>
</evidence>
<dbReference type="Gene3D" id="3.30.1490.20">
    <property type="entry name" value="ATP-grasp fold, A domain"/>
    <property type="match status" value="1"/>
</dbReference>
<dbReference type="AlphaFoldDB" id="A0A7T0KFY1"/>
<keyword evidence="2 4" id="KW-0547">Nucleotide-binding</keyword>
<dbReference type="GO" id="GO:0016874">
    <property type="term" value="F:ligase activity"/>
    <property type="evidence" value="ECO:0007669"/>
    <property type="project" value="UniProtKB-KW"/>
</dbReference>
<dbReference type="InterPro" id="IPR013815">
    <property type="entry name" value="ATP_grasp_subdomain_1"/>
</dbReference>
<dbReference type="PANTHER" id="PTHR43585:SF2">
    <property type="entry name" value="ATP-GRASP ENZYME FSQD"/>
    <property type="match status" value="1"/>
</dbReference>
<evidence type="ECO:0000256" key="3">
    <source>
        <dbReference type="ARBA" id="ARBA00022840"/>
    </source>
</evidence>
<evidence type="ECO:0000313" key="7">
    <source>
        <dbReference type="Proteomes" id="UP000594681"/>
    </source>
</evidence>
<feature type="domain" description="ATP-grasp" evidence="5">
    <location>
        <begin position="2"/>
        <end position="187"/>
    </location>
</feature>
<dbReference type="RefSeq" id="WP_165011177.1">
    <property type="nucleotide sequence ID" value="NZ_CP064954.1"/>
</dbReference>
<reference evidence="6 7" key="1">
    <citation type="submission" date="2020-11" db="EMBL/GenBank/DDBJ databases">
        <title>Corynebacterium sp. ZJ-599.</title>
        <authorList>
            <person name="Zhou J."/>
        </authorList>
    </citation>
    <scope>NUCLEOTIDE SEQUENCE [LARGE SCALE GENOMIC DNA]</scope>
    <source>
        <strain evidence="6 7">ZJ-599</strain>
    </source>
</reference>
<dbReference type="SUPFAM" id="SSF56059">
    <property type="entry name" value="Glutathione synthetase ATP-binding domain-like"/>
    <property type="match status" value="1"/>
</dbReference>